<keyword evidence="1" id="KW-1133">Transmembrane helix</keyword>
<protein>
    <submittedName>
        <fullName evidence="2">Uncharacterized protein</fullName>
    </submittedName>
</protein>
<name>A0A6B2M3J6_9BACT</name>
<keyword evidence="1" id="KW-0472">Membrane</keyword>
<dbReference type="Proteomes" id="UP000478417">
    <property type="component" value="Unassembled WGS sequence"/>
</dbReference>
<sequence>MNRSRIIEIIESYRPGEGLEADPEVKEALELAAKDPELEALRRDVQLFDEAFGEIVRDIPVPDSLCADILAKAAEVGTPRPADSGSRGKIINWFHPFAFAAAAAIVLLLALSFTFWNPPEGGPVPAELAQSDSVAETAQVLYANLNPSFRSRNGEKIRDYLQSQGGILPASMPSGFVWDNSFACDVIEIGDKRVSVVCFSAPDGSDKLHLFTFYRNDFPGTQIPQVPLLQRAGKACSATWGDEEQIHVLYADSGDEENLRRLLDI</sequence>
<comment type="caution">
    <text evidence="2">The sequence shown here is derived from an EMBL/GenBank/DDBJ whole genome shotgun (WGS) entry which is preliminary data.</text>
</comment>
<accession>A0A6B2M3J6</accession>
<gene>
    <name evidence="2" type="ORF">G0Q06_09980</name>
</gene>
<dbReference type="EMBL" id="JAAGNX010000002">
    <property type="protein sequence ID" value="NDV62779.1"/>
    <property type="molecule type" value="Genomic_DNA"/>
</dbReference>
<organism evidence="2 3">
    <name type="scientific">Oceanipulchritudo coccoides</name>
    <dbReference type="NCBI Taxonomy" id="2706888"/>
    <lineage>
        <taxon>Bacteria</taxon>
        <taxon>Pseudomonadati</taxon>
        <taxon>Verrucomicrobiota</taxon>
        <taxon>Opitutia</taxon>
        <taxon>Puniceicoccales</taxon>
        <taxon>Oceanipulchritudinaceae</taxon>
        <taxon>Oceanipulchritudo</taxon>
    </lineage>
</organism>
<evidence type="ECO:0000256" key="1">
    <source>
        <dbReference type="SAM" id="Phobius"/>
    </source>
</evidence>
<evidence type="ECO:0000313" key="3">
    <source>
        <dbReference type="Proteomes" id="UP000478417"/>
    </source>
</evidence>
<dbReference type="RefSeq" id="WP_163965271.1">
    <property type="nucleotide sequence ID" value="NZ_JAAGNX010000002.1"/>
</dbReference>
<proteinExistence type="predicted"/>
<feature type="transmembrane region" description="Helical" evidence="1">
    <location>
        <begin position="97"/>
        <end position="116"/>
    </location>
</feature>
<reference evidence="2 3" key="1">
    <citation type="submission" date="2020-02" db="EMBL/GenBank/DDBJ databases">
        <title>Albibacoteraceae fam. nov., the first described family within the subdivision 4 Verrucomicrobia.</title>
        <authorList>
            <person name="Xi F."/>
        </authorList>
    </citation>
    <scope>NUCLEOTIDE SEQUENCE [LARGE SCALE GENOMIC DNA]</scope>
    <source>
        <strain evidence="2 3">CK1056</strain>
    </source>
</reference>
<evidence type="ECO:0000313" key="2">
    <source>
        <dbReference type="EMBL" id="NDV62779.1"/>
    </source>
</evidence>
<keyword evidence="1" id="KW-0812">Transmembrane</keyword>
<keyword evidence="3" id="KW-1185">Reference proteome</keyword>
<dbReference type="AlphaFoldDB" id="A0A6B2M3J6"/>